<proteinExistence type="predicted"/>
<evidence type="ECO:0000313" key="1">
    <source>
        <dbReference type="EMBL" id="JAH16586.1"/>
    </source>
</evidence>
<organism evidence="1">
    <name type="scientific">Anguilla anguilla</name>
    <name type="common">European freshwater eel</name>
    <name type="synonym">Muraena anguilla</name>
    <dbReference type="NCBI Taxonomy" id="7936"/>
    <lineage>
        <taxon>Eukaryota</taxon>
        <taxon>Metazoa</taxon>
        <taxon>Chordata</taxon>
        <taxon>Craniata</taxon>
        <taxon>Vertebrata</taxon>
        <taxon>Euteleostomi</taxon>
        <taxon>Actinopterygii</taxon>
        <taxon>Neopterygii</taxon>
        <taxon>Teleostei</taxon>
        <taxon>Anguilliformes</taxon>
        <taxon>Anguillidae</taxon>
        <taxon>Anguilla</taxon>
    </lineage>
</organism>
<reference evidence="1" key="1">
    <citation type="submission" date="2014-11" db="EMBL/GenBank/DDBJ databases">
        <authorList>
            <person name="Amaro Gonzalez C."/>
        </authorList>
    </citation>
    <scope>NUCLEOTIDE SEQUENCE</scope>
</reference>
<accession>A0A0E9QI77</accession>
<sequence length="36" mass="4080">MIRTVIIQNRGQSVPLYLQSKSGRLKQPAVISLDLR</sequence>
<dbReference type="AlphaFoldDB" id="A0A0E9QI77"/>
<reference evidence="1" key="2">
    <citation type="journal article" date="2015" name="Fish Shellfish Immunol.">
        <title>Early steps in the European eel (Anguilla anguilla)-Vibrio vulnificus interaction in the gills: Role of the RtxA13 toxin.</title>
        <authorList>
            <person name="Callol A."/>
            <person name="Pajuelo D."/>
            <person name="Ebbesson L."/>
            <person name="Teles M."/>
            <person name="MacKenzie S."/>
            <person name="Amaro C."/>
        </authorList>
    </citation>
    <scope>NUCLEOTIDE SEQUENCE</scope>
</reference>
<name>A0A0E9QI77_ANGAN</name>
<dbReference type="EMBL" id="GBXM01091991">
    <property type="protein sequence ID" value="JAH16586.1"/>
    <property type="molecule type" value="Transcribed_RNA"/>
</dbReference>
<protein>
    <submittedName>
        <fullName evidence="1">Uncharacterized protein</fullName>
    </submittedName>
</protein>